<reference evidence="1 2" key="1">
    <citation type="journal article" date="2019" name="Int. J. Syst. Evol. Microbiol.">
        <title>The Global Catalogue of Microorganisms (GCM) 10K type strain sequencing project: providing services to taxonomists for standard genome sequencing and annotation.</title>
        <authorList>
            <consortium name="The Broad Institute Genomics Platform"/>
            <consortium name="The Broad Institute Genome Sequencing Center for Infectious Disease"/>
            <person name="Wu L."/>
            <person name="Ma J."/>
        </authorList>
    </citation>
    <scope>NUCLEOTIDE SEQUENCE [LARGE SCALE GENOMIC DNA]</scope>
    <source>
        <strain evidence="1 2">JCM 6923</strain>
    </source>
</reference>
<protein>
    <submittedName>
        <fullName evidence="1">Copper chaperone PCu(A)C</fullName>
    </submittedName>
</protein>
<dbReference type="SUPFAM" id="SSF110087">
    <property type="entry name" value="DR1885-like metal-binding protein"/>
    <property type="match status" value="1"/>
</dbReference>
<proteinExistence type="predicted"/>
<keyword evidence="2" id="KW-1185">Reference proteome</keyword>
<dbReference type="Gene3D" id="2.60.40.1890">
    <property type="entry name" value="PCu(A)C copper chaperone"/>
    <property type="match status" value="1"/>
</dbReference>
<comment type="caution">
    <text evidence="1">The sequence shown here is derived from an EMBL/GenBank/DDBJ whole genome shotgun (WGS) entry which is preliminary data.</text>
</comment>
<name>A0ABN3LJM2_9ACTN</name>
<evidence type="ECO:0000313" key="2">
    <source>
        <dbReference type="Proteomes" id="UP001501721"/>
    </source>
</evidence>
<dbReference type="InterPro" id="IPR007410">
    <property type="entry name" value="LpqE-like"/>
</dbReference>
<gene>
    <name evidence="1" type="ORF">GCM10010422_34090</name>
</gene>
<accession>A0ABN3LJM2</accession>
<dbReference type="EMBL" id="BAAATL010000014">
    <property type="protein sequence ID" value="GAA2485551.1"/>
    <property type="molecule type" value="Genomic_DNA"/>
</dbReference>
<dbReference type="InterPro" id="IPR036182">
    <property type="entry name" value="PCuAC_sf"/>
</dbReference>
<dbReference type="Proteomes" id="UP001501721">
    <property type="component" value="Unassembled WGS sequence"/>
</dbReference>
<evidence type="ECO:0000313" key="1">
    <source>
        <dbReference type="EMBL" id="GAA2485551.1"/>
    </source>
</evidence>
<dbReference type="PANTHER" id="PTHR36302">
    <property type="entry name" value="BLR7088 PROTEIN"/>
    <property type="match status" value="1"/>
</dbReference>
<dbReference type="Pfam" id="PF04314">
    <property type="entry name" value="PCuAC"/>
    <property type="match status" value="1"/>
</dbReference>
<organism evidence="1 2">
    <name type="scientific">Streptomyces graminearus</name>
    <dbReference type="NCBI Taxonomy" id="284030"/>
    <lineage>
        <taxon>Bacteria</taxon>
        <taxon>Bacillati</taxon>
        <taxon>Actinomycetota</taxon>
        <taxon>Actinomycetes</taxon>
        <taxon>Kitasatosporales</taxon>
        <taxon>Streptomycetaceae</taxon>
        <taxon>Streptomyces</taxon>
    </lineage>
</organism>
<sequence length="160" mass="16537">MSDDEDHGWCVLAQVGRPEAAAGRGAGRAGSPAVIWVDEAKVLLPSAGVPETAAFFHIVNEGGSADTLVRVTARLVTGKVTLSRHRMQQGNAAYRSAIDAVSVGAGDTLAMSPGGVDLMVPVPSTGWVSGDLVSFALEFRRRGPVKAVAVVVRPGSVSFQ</sequence>
<dbReference type="InterPro" id="IPR058248">
    <property type="entry name" value="Lxx211020-like"/>
</dbReference>
<dbReference type="PANTHER" id="PTHR36302:SF1">
    <property type="entry name" value="COPPER CHAPERONE PCU(A)C"/>
    <property type="match status" value="1"/>
</dbReference>